<evidence type="ECO:0000256" key="1">
    <source>
        <dbReference type="SAM" id="MobiDB-lite"/>
    </source>
</evidence>
<proteinExistence type="predicted"/>
<reference evidence="3" key="1">
    <citation type="journal article" date="2020" name="New Phytol.">
        <title>Comparative genomics reveals dynamic genome evolution in host specialist ectomycorrhizal fungi.</title>
        <authorList>
            <person name="Lofgren L.A."/>
            <person name="Nguyen N.H."/>
            <person name="Vilgalys R."/>
            <person name="Ruytinx J."/>
            <person name="Liao H.L."/>
            <person name="Branco S."/>
            <person name="Kuo A."/>
            <person name="LaButti K."/>
            <person name="Lipzen A."/>
            <person name="Andreopoulos W."/>
            <person name="Pangilinan J."/>
            <person name="Riley R."/>
            <person name="Hundley H."/>
            <person name="Na H."/>
            <person name="Barry K."/>
            <person name="Grigoriev I.V."/>
            <person name="Stajich J.E."/>
            <person name="Kennedy P.G."/>
        </authorList>
    </citation>
    <scope>NUCLEOTIDE SEQUENCE</scope>
    <source>
        <strain evidence="3">FC423</strain>
    </source>
</reference>
<accession>A0A9P7ETW0</accession>
<feature type="region of interest" description="Disordered" evidence="1">
    <location>
        <begin position="297"/>
        <end position="325"/>
    </location>
</feature>
<dbReference type="Proteomes" id="UP000823399">
    <property type="component" value="Unassembled WGS sequence"/>
</dbReference>
<evidence type="ECO:0000313" key="4">
    <source>
        <dbReference type="Proteomes" id="UP000823399"/>
    </source>
</evidence>
<evidence type="ECO:0000313" key="3">
    <source>
        <dbReference type="EMBL" id="KAG2090769.1"/>
    </source>
</evidence>
<keyword evidence="4" id="KW-1185">Reference proteome</keyword>
<dbReference type="Pfam" id="PF05699">
    <property type="entry name" value="Dimer_Tnp_hAT"/>
    <property type="match status" value="1"/>
</dbReference>
<dbReference type="EMBL" id="JABBWM010000101">
    <property type="protein sequence ID" value="KAG2090769.1"/>
    <property type="molecule type" value="Genomic_DNA"/>
</dbReference>
<dbReference type="OrthoDB" id="3268424at2759"/>
<feature type="compositionally biased region" description="Basic and acidic residues" evidence="1">
    <location>
        <begin position="303"/>
        <end position="325"/>
    </location>
</feature>
<feature type="compositionally biased region" description="Polar residues" evidence="1">
    <location>
        <begin position="1"/>
        <end position="14"/>
    </location>
</feature>
<gene>
    <name evidence="3" type="ORF">F5147DRAFT_787088</name>
</gene>
<protein>
    <recommendedName>
        <fullName evidence="2">HAT C-terminal dimerisation domain-containing protein</fullName>
    </recommendedName>
</protein>
<dbReference type="InterPro" id="IPR008906">
    <property type="entry name" value="HATC_C_dom"/>
</dbReference>
<sequence>MSRSSFNSPATNTRSCKRPAASPVPVLESPKKKRSRAKAEQSDIGIWSNTDDEIITEVPLIYKVVPMLESLEHALDRVYNASDDSPPVIRIAAKAALEVVGKYYALTDDNEVYRIAIVMCPHKKFHWFDRNPDWRESDSEEAKRIVRVRWTESYATLVPPVPTKAPDPPVSQLRRTSSKWAVHSLSDEEDREDNFTCPDSIEAYLESPRVSRTEVNAAGGVLQYWENARATRPRLAQMALDFLSAPVDAERAFSGGRLQVNHLQHGISSQTFKAQVAVGSWFNTPLMPDLSIATKIMRKKMGKEKGEGKGKEDSSRRDTIDVDSD</sequence>
<dbReference type="GO" id="GO:0046983">
    <property type="term" value="F:protein dimerization activity"/>
    <property type="evidence" value="ECO:0007669"/>
    <property type="project" value="InterPro"/>
</dbReference>
<name>A0A9P7ETW0_9AGAM</name>
<dbReference type="AlphaFoldDB" id="A0A9P7ETW0"/>
<evidence type="ECO:0000259" key="2">
    <source>
        <dbReference type="Pfam" id="PF05699"/>
    </source>
</evidence>
<comment type="caution">
    <text evidence="3">The sequence shown here is derived from an EMBL/GenBank/DDBJ whole genome shotgun (WGS) entry which is preliminary data.</text>
</comment>
<feature type="domain" description="HAT C-terminal dimerisation" evidence="2">
    <location>
        <begin position="202"/>
        <end position="281"/>
    </location>
</feature>
<dbReference type="GeneID" id="64705208"/>
<dbReference type="InterPro" id="IPR012337">
    <property type="entry name" value="RNaseH-like_sf"/>
</dbReference>
<feature type="region of interest" description="Disordered" evidence="1">
    <location>
        <begin position="1"/>
        <end position="42"/>
    </location>
</feature>
<dbReference type="SUPFAM" id="SSF53098">
    <property type="entry name" value="Ribonuclease H-like"/>
    <property type="match status" value="1"/>
</dbReference>
<dbReference type="RefSeq" id="XP_041286326.1">
    <property type="nucleotide sequence ID" value="XM_041442949.1"/>
</dbReference>
<organism evidence="3 4">
    <name type="scientific">Suillus discolor</name>
    <dbReference type="NCBI Taxonomy" id="1912936"/>
    <lineage>
        <taxon>Eukaryota</taxon>
        <taxon>Fungi</taxon>
        <taxon>Dikarya</taxon>
        <taxon>Basidiomycota</taxon>
        <taxon>Agaricomycotina</taxon>
        <taxon>Agaricomycetes</taxon>
        <taxon>Agaricomycetidae</taxon>
        <taxon>Boletales</taxon>
        <taxon>Suillineae</taxon>
        <taxon>Suillaceae</taxon>
        <taxon>Suillus</taxon>
    </lineage>
</organism>